<dbReference type="Proteomes" id="UP000007590">
    <property type="component" value="Chromosome"/>
</dbReference>
<dbReference type="STRING" id="929556.Solca_4355"/>
<gene>
    <name evidence="2" type="ordered locus">Solca_4355</name>
</gene>
<name>H8KMU2_SOLCM</name>
<dbReference type="HOGENOM" id="CLU_1275789_0_0_10"/>
<evidence type="ECO:0000313" key="2">
    <source>
        <dbReference type="EMBL" id="AFD09345.1"/>
    </source>
</evidence>
<sequence length="204" mass="24071">MDKVSILQKYIPAQAAILIARWIDEYKTELKISKSRATKLGDYRHPYGDKGHRISVNYNLNQYSFLITLVHEFAHLLNWNRHKNKVKPHGTEWKQAFQEMMKPFFEMKIFPVDVEMALRVYMTNPAASSCSDMNLLRTLKNYDKKQEILVTVERIPFNAVFALPNGRKFQKLALVRKRFKCVELSTKRMYLFNPLAEIVELQQD</sequence>
<organism evidence="2 3">
    <name type="scientific">Solitalea canadensis (strain ATCC 29591 / DSM 3403 / JCM 21819 / LMG 8368 / NBRC 15130 / NCIMB 12057 / USAM 9D)</name>
    <name type="common">Flexibacter canadensis</name>
    <dbReference type="NCBI Taxonomy" id="929556"/>
    <lineage>
        <taxon>Bacteria</taxon>
        <taxon>Pseudomonadati</taxon>
        <taxon>Bacteroidota</taxon>
        <taxon>Sphingobacteriia</taxon>
        <taxon>Sphingobacteriales</taxon>
        <taxon>Sphingobacteriaceae</taxon>
        <taxon>Solitalea</taxon>
    </lineage>
</organism>
<proteinExistence type="predicted"/>
<evidence type="ECO:0000313" key="3">
    <source>
        <dbReference type="Proteomes" id="UP000007590"/>
    </source>
</evidence>
<dbReference type="Pfam" id="PF10263">
    <property type="entry name" value="SprT-like"/>
    <property type="match status" value="1"/>
</dbReference>
<protein>
    <recommendedName>
        <fullName evidence="1">SprT-like domain-containing protein</fullName>
    </recommendedName>
</protein>
<reference evidence="2" key="1">
    <citation type="submission" date="2012-02" db="EMBL/GenBank/DDBJ databases">
        <title>The complete genome of Solitalea canadensis DSM 3403.</title>
        <authorList>
            <consortium name="US DOE Joint Genome Institute (JGI-PGF)"/>
            <person name="Lucas S."/>
            <person name="Copeland A."/>
            <person name="Lapidus A."/>
            <person name="Glavina del Rio T."/>
            <person name="Dalin E."/>
            <person name="Tice H."/>
            <person name="Bruce D."/>
            <person name="Goodwin L."/>
            <person name="Pitluck S."/>
            <person name="Peters L."/>
            <person name="Ovchinnikova G."/>
            <person name="Lu M."/>
            <person name="Kyrpides N."/>
            <person name="Mavromatis K."/>
            <person name="Ivanova N."/>
            <person name="Brettin T."/>
            <person name="Detter J.C."/>
            <person name="Han C."/>
            <person name="Larimer F."/>
            <person name="Land M."/>
            <person name="Hauser L."/>
            <person name="Markowitz V."/>
            <person name="Cheng J.-F."/>
            <person name="Hugenholtz P."/>
            <person name="Woyke T."/>
            <person name="Wu D."/>
            <person name="Spring S."/>
            <person name="Schroeder M."/>
            <person name="Kopitz M."/>
            <person name="Brambilla E."/>
            <person name="Klenk H.-P."/>
            <person name="Eisen J.A."/>
        </authorList>
    </citation>
    <scope>NUCLEOTIDE SEQUENCE</scope>
    <source>
        <strain evidence="2">DSM 3403</strain>
    </source>
</reference>
<dbReference type="RefSeq" id="WP_014682567.1">
    <property type="nucleotide sequence ID" value="NC_017770.1"/>
</dbReference>
<keyword evidence="3" id="KW-1185">Reference proteome</keyword>
<dbReference type="OrthoDB" id="267364at2"/>
<accession>H8KMU2</accession>
<dbReference type="AlphaFoldDB" id="H8KMU2"/>
<dbReference type="EMBL" id="CP003349">
    <property type="protein sequence ID" value="AFD09345.1"/>
    <property type="molecule type" value="Genomic_DNA"/>
</dbReference>
<dbReference type="eggNOG" id="COG3091">
    <property type="taxonomic scope" value="Bacteria"/>
</dbReference>
<dbReference type="InterPro" id="IPR006640">
    <property type="entry name" value="SprT-like_domain"/>
</dbReference>
<feature type="domain" description="SprT-like" evidence="1">
    <location>
        <begin position="28"/>
        <end position="105"/>
    </location>
</feature>
<dbReference type="KEGG" id="scn:Solca_4355"/>
<dbReference type="GO" id="GO:0006950">
    <property type="term" value="P:response to stress"/>
    <property type="evidence" value="ECO:0007669"/>
    <property type="project" value="UniProtKB-ARBA"/>
</dbReference>
<evidence type="ECO:0000259" key="1">
    <source>
        <dbReference type="Pfam" id="PF10263"/>
    </source>
</evidence>